<reference evidence="4" key="1">
    <citation type="submission" date="2022-08" db="EMBL/GenBank/DDBJ databases">
        <authorList>
            <person name="Vandamme P."/>
            <person name="Hettiarachchi A."/>
            <person name="Peeters C."/>
            <person name="Cnockaert M."/>
            <person name="Carlier A."/>
        </authorList>
    </citation>
    <scope>NUCLEOTIDE SEQUENCE</scope>
    <source>
        <strain evidence="4">LMG 31809</strain>
    </source>
</reference>
<dbReference type="Pfam" id="PF19420">
    <property type="entry name" value="DDAH_eukar"/>
    <property type="match status" value="1"/>
</dbReference>
<evidence type="ECO:0000313" key="4">
    <source>
        <dbReference type="EMBL" id="MDA5194160.1"/>
    </source>
</evidence>
<dbReference type="GO" id="GO:0016597">
    <property type="term" value="F:amino acid binding"/>
    <property type="evidence" value="ECO:0007669"/>
    <property type="project" value="TreeGrafter"/>
</dbReference>
<accession>A0A9X3Z7E7</accession>
<evidence type="ECO:0000313" key="5">
    <source>
        <dbReference type="Proteomes" id="UP001141619"/>
    </source>
</evidence>
<dbReference type="Proteomes" id="UP001141619">
    <property type="component" value="Unassembled WGS sequence"/>
</dbReference>
<dbReference type="PANTHER" id="PTHR12737:SF9">
    <property type="entry name" value="DIMETHYLARGININASE"/>
    <property type="match status" value="1"/>
</dbReference>
<dbReference type="InterPro" id="IPR033199">
    <property type="entry name" value="DDAH-like"/>
</dbReference>
<gene>
    <name evidence="4" type="ORF">NYP16_09380</name>
</gene>
<feature type="active site" description="Nucleophile" evidence="3">
    <location>
        <position position="273"/>
    </location>
</feature>
<evidence type="ECO:0000256" key="3">
    <source>
        <dbReference type="PIRSR" id="PIRSR633199-1"/>
    </source>
</evidence>
<keyword evidence="5" id="KW-1185">Reference proteome</keyword>
<dbReference type="RefSeq" id="WP_274943864.1">
    <property type="nucleotide sequence ID" value="NZ_JANWOI010000003.1"/>
</dbReference>
<dbReference type="GO" id="GO:0016403">
    <property type="term" value="F:dimethylargininase activity"/>
    <property type="evidence" value="ECO:0007669"/>
    <property type="project" value="TreeGrafter"/>
</dbReference>
<dbReference type="SUPFAM" id="SSF55909">
    <property type="entry name" value="Pentein"/>
    <property type="match status" value="1"/>
</dbReference>
<keyword evidence="2" id="KW-0378">Hydrolase</keyword>
<dbReference type="GO" id="GO:0006525">
    <property type="term" value="P:arginine metabolic process"/>
    <property type="evidence" value="ECO:0007669"/>
    <property type="project" value="TreeGrafter"/>
</dbReference>
<reference evidence="4" key="2">
    <citation type="journal article" date="2023" name="Syst. Appl. Microbiol.">
        <title>Govania unica gen. nov., sp. nov., a rare biosphere bacterium that represents a novel family in the class Alphaproteobacteria.</title>
        <authorList>
            <person name="Vandamme P."/>
            <person name="Peeters C."/>
            <person name="Hettiarachchi A."/>
            <person name="Cnockaert M."/>
            <person name="Carlier A."/>
        </authorList>
    </citation>
    <scope>NUCLEOTIDE SEQUENCE</scope>
    <source>
        <strain evidence="4">LMG 31809</strain>
    </source>
</reference>
<organism evidence="4 5">
    <name type="scientific">Govanella unica</name>
    <dbReference type="NCBI Taxonomy" id="2975056"/>
    <lineage>
        <taxon>Bacteria</taxon>
        <taxon>Pseudomonadati</taxon>
        <taxon>Pseudomonadota</taxon>
        <taxon>Alphaproteobacteria</taxon>
        <taxon>Emcibacterales</taxon>
        <taxon>Govanellaceae</taxon>
        <taxon>Govanella</taxon>
    </lineage>
</organism>
<dbReference type="Gene3D" id="3.75.10.10">
    <property type="entry name" value="L-arginine/glycine Amidinotransferase, Chain A"/>
    <property type="match status" value="1"/>
</dbReference>
<evidence type="ECO:0000256" key="2">
    <source>
        <dbReference type="ARBA" id="ARBA00022801"/>
    </source>
</evidence>
<dbReference type="EMBL" id="JANWOI010000003">
    <property type="protein sequence ID" value="MDA5194160.1"/>
    <property type="molecule type" value="Genomic_DNA"/>
</dbReference>
<name>A0A9X3Z7E7_9PROT</name>
<dbReference type="AlphaFoldDB" id="A0A9X3Z7E7"/>
<evidence type="ECO:0000256" key="1">
    <source>
        <dbReference type="ARBA" id="ARBA00008532"/>
    </source>
</evidence>
<comment type="similarity">
    <text evidence="1">Belongs to the DDAH family.</text>
</comment>
<feature type="active site" description="Proton donor" evidence="3">
    <location>
        <position position="177"/>
    </location>
</feature>
<proteinExistence type="inferred from homology"/>
<protein>
    <submittedName>
        <fullName evidence="4">Arginine deiminase-related protein</fullName>
    </submittedName>
</protein>
<comment type="caution">
    <text evidence="4">The sequence shown here is derived from an EMBL/GenBank/DDBJ whole genome shotgun (WGS) entry which is preliminary data.</text>
</comment>
<dbReference type="GO" id="GO:0000052">
    <property type="term" value="P:citrulline metabolic process"/>
    <property type="evidence" value="ECO:0007669"/>
    <property type="project" value="TreeGrafter"/>
</dbReference>
<dbReference type="GO" id="GO:0045429">
    <property type="term" value="P:positive regulation of nitric oxide biosynthetic process"/>
    <property type="evidence" value="ECO:0007669"/>
    <property type="project" value="TreeGrafter"/>
</dbReference>
<sequence length="295" mass="32303">MTRPTFMLCPPDHFDVSYVINPWMDPDDWARHQDSYRAAAAAGWRDLVQALQSAGARVITLPAAAGVPDMVFTANAAVVLNGIALLARFRHRERQGEEQHIHAFFKTLLAKGDIDRIVTPPAGLTFEGAGDAVWDAARRLMWMGHGPRTDVAMARVLETTYDVRVLPLKLVDPRFYHLDTALCVLSGGEVLYYPPAFDAASLRVITDTIPAAQRIVISDADATLIAANGVCIERTFISGGMTPALKTTLEARGYTILIPRISSFAKSGGSAYCLTLRLDRRNWIMTAEPPLIAAQ</sequence>
<dbReference type="PANTHER" id="PTHR12737">
    <property type="entry name" value="DIMETHYLARGININE DIMETHYLAMINOHYDROLASE"/>
    <property type="match status" value="1"/>
</dbReference>